<comment type="caution">
    <text evidence="1">The sequence shown here is derived from an EMBL/GenBank/DDBJ whole genome shotgun (WGS) entry which is preliminary data.</text>
</comment>
<reference evidence="1 2" key="1">
    <citation type="journal article" date="2019" name="Int. J. Syst. Evol. Microbiol.">
        <title>The Global Catalogue of Microorganisms (GCM) 10K type strain sequencing project: providing services to taxonomists for standard genome sequencing and annotation.</title>
        <authorList>
            <consortium name="The Broad Institute Genomics Platform"/>
            <consortium name="The Broad Institute Genome Sequencing Center for Infectious Disease"/>
            <person name="Wu L."/>
            <person name="Ma J."/>
        </authorList>
    </citation>
    <scope>NUCLEOTIDE SEQUENCE [LARGE SCALE GENOMIC DNA]</scope>
    <source>
        <strain evidence="1 2">YIM 94188</strain>
    </source>
</reference>
<dbReference type="Proteomes" id="UP001596408">
    <property type="component" value="Unassembled WGS sequence"/>
</dbReference>
<evidence type="ECO:0000313" key="2">
    <source>
        <dbReference type="Proteomes" id="UP001596408"/>
    </source>
</evidence>
<evidence type="ECO:0000313" key="1">
    <source>
        <dbReference type="EMBL" id="MFC6824008.1"/>
    </source>
</evidence>
<proteinExistence type="predicted"/>
<evidence type="ECO:0008006" key="3">
    <source>
        <dbReference type="Google" id="ProtNLM"/>
    </source>
</evidence>
<organism evidence="1 2">
    <name type="scientific">Halopelagius fulvigenes</name>
    <dbReference type="NCBI Taxonomy" id="1198324"/>
    <lineage>
        <taxon>Archaea</taxon>
        <taxon>Methanobacteriati</taxon>
        <taxon>Methanobacteriota</taxon>
        <taxon>Stenosarchaea group</taxon>
        <taxon>Halobacteria</taxon>
        <taxon>Halobacteriales</taxon>
        <taxon>Haloferacaceae</taxon>
    </lineage>
</organism>
<accession>A0ABD5TXJ2</accession>
<dbReference type="EMBL" id="JBHSXH010000009">
    <property type="protein sequence ID" value="MFC6824008.1"/>
    <property type="molecule type" value="Genomic_DNA"/>
</dbReference>
<dbReference type="RefSeq" id="WP_379692586.1">
    <property type="nucleotide sequence ID" value="NZ_JBHSXH010000009.1"/>
</dbReference>
<protein>
    <recommendedName>
        <fullName evidence="3">Halobacterial output domain-containing protein</fullName>
    </recommendedName>
</protein>
<gene>
    <name evidence="1" type="ORF">ACFQEV_03230</name>
</gene>
<keyword evidence="2" id="KW-1185">Reference proteome</keyword>
<sequence>MTAAEESRWYAVGRHRFDDPDELDASILLSLDADAERPTCLSGTDPEAVENLLVRARDAGVDLSVLLYIGDREVRVDTDGVIAVRDEP</sequence>
<dbReference type="AlphaFoldDB" id="A0ABD5TXJ2"/>
<name>A0ABD5TXJ2_9EURY</name>